<geneLocation type="mitochondrion" evidence="1"/>
<proteinExistence type="predicted"/>
<reference evidence="1" key="1">
    <citation type="submission" date="2019-03" db="EMBL/GenBank/DDBJ databases">
        <title>Largest Complete Mitochondrial Genome of a Gymnosperm, Sitka Spruce (Picea sitchensis), Indicates Complex Physical Structure.</title>
        <authorList>
            <person name="Jackman S.D."/>
            <person name="Coombe L."/>
            <person name="Warren R."/>
            <person name="Kirk H."/>
            <person name="Trinh E."/>
            <person name="McLeod T."/>
            <person name="Pleasance S."/>
            <person name="Pandoh P."/>
            <person name="Zhao Y."/>
            <person name="Coope R."/>
            <person name="Bousquet J."/>
            <person name="Bohlmann J.C."/>
            <person name="Jones S.J.M."/>
            <person name="Birol I."/>
        </authorList>
    </citation>
    <scope>NUCLEOTIDE SEQUENCE</scope>
    <source>
        <strain evidence="1">Q903</strain>
    </source>
</reference>
<sequence length="51" mass="5451">MGSMVSASGSGNRDLLSLTGARLVGIDRHRPVGTDGHWLAMIYDPSQVHCK</sequence>
<dbReference type="EMBL" id="MK697702">
    <property type="protein sequence ID" value="QHR91690.1"/>
    <property type="molecule type" value="Genomic_DNA"/>
</dbReference>
<protein>
    <submittedName>
        <fullName evidence="1">Uncharacterized protein</fullName>
    </submittedName>
</protein>
<name>A0A6B9XRC0_PICSI</name>
<keyword evidence="1" id="KW-0496">Mitochondrion</keyword>
<dbReference type="AlphaFoldDB" id="A0A6B9XRC0"/>
<accession>A0A6B9XRC0</accession>
<organism evidence="1">
    <name type="scientific">Picea sitchensis</name>
    <name type="common">Sitka spruce</name>
    <name type="synonym">Pinus sitchensis</name>
    <dbReference type="NCBI Taxonomy" id="3332"/>
    <lineage>
        <taxon>Eukaryota</taxon>
        <taxon>Viridiplantae</taxon>
        <taxon>Streptophyta</taxon>
        <taxon>Embryophyta</taxon>
        <taxon>Tracheophyta</taxon>
        <taxon>Spermatophyta</taxon>
        <taxon>Pinopsida</taxon>
        <taxon>Pinidae</taxon>
        <taxon>Conifers I</taxon>
        <taxon>Pinales</taxon>
        <taxon>Pinaceae</taxon>
        <taxon>Picea</taxon>
    </lineage>
</organism>
<gene>
    <name evidence="1" type="primary">orf05758</name>
    <name evidence="1" type="ORF">Q903MT_gene5726</name>
</gene>
<evidence type="ECO:0000313" key="1">
    <source>
        <dbReference type="EMBL" id="QHR91690.1"/>
    </source>
</evidence>